<dbReference type="InterPro" id="IPR017969">
    <property type="entry name" value="Heavy-metal-associated_CS"/>
</dbReference>
<organism evidence="3">
    <name type="scientific">Eucalyptus grandis</name>
    <name type="common">Flooded gum</name>
    <dbReference type="NCBI Taxonomy" id="71139"/>
    <lineage>
        <taxon>Eukaryota</taxon>
        <taxon>Viridiplantae</taxon>
        <taxon>Streptophyta</taxon>
        <taxon>Embryophyta</taxon>
        <taxon>Tracheophyta</taxon>
        <taxon>Spermatophyta</taxon>
        <taxon>Magnoliopsida</taxon>
        <taxon>eudicotyledons</taxon>
        <taxon>Gunneridae</taxon>
        <taxon>Pentapetalae</taxon>
        <taxon>rosids</taxon>
        <taxon>malvids</taxon>
        <taxon>Myrtales</taxon>
        <taxon>Myrtaceae</taxon>
        <taxon>Myrtoideae</taxon>
        <taxon>Eucalypteae</taxon>
        <taxon>Eucalyptus</taxon>
    </lineage>
</organism>
<dbReference type="Pfam" id="PF00403">
    <property type="entry name" value="HMA"/>
    <property type="match status" value="1"/>
</dbReference>
<dbReference type="InterPro" id="IPR006121">
    <property type="entry name" value="HMA_dom"/>
</dbReference>
<evidence type="ECO:0000313" key="3">
    <source>
        <dbReference type="EMBL" id="KCW63078.1"/>
    </source>
</evidence>
<feature type="domain" description="HMA" evidence="2">
    <location>
        <begin position="26"/>
        <end position="97"/>
    </location>
</feature>
<dbReference type="GO" id="GO:0046872">
    <property type="term" value="F:metal ion binding"/>
    <property type="evidence" value="ECO:0007669"/>
    <property type="project" value="UniProtKB-KW"/>
</dbReference>
<sequence>GGVDGEDGKAKSAVDGAEEASAVFSDAIILDVGGMTCGGCAASLKRILENQPQVSAASVNLTTETAIVWPVSEAKAIPNWQKESAINTCKTLRQIVA</sequence>
<dbReference type="AlphaFoldDB" id="A0A059BAD8"/>
<dbReference type="PROSITE" id="PS50846">
    <property type="entry name" value="HMA_2"/>
    <property type="match status" value="1"/>
</dbReference>
<feature type="non-terminal residue" evidence="3">
    <location>
        <position position="1"/>
    </location>
</feature>
<dbReference type="SUPFAM" id="SSF55008">
    <property type="entry name" value="HMA, heavy metal-associated domain"/>
    <property type="match status" value="1"/>
</dbReference>
<evidence type="ECO:0000259" key="2">
    <source>
        <dbReference type="PROSITE" id="PS50846"/>
    </source>
</evidence>
<dbReference type="InParanoid" id="A0A059BAD8"/>
<name>A0A059BAD8_EUCGR</name>
<dbReference type="PROSITE" id="PS01047">
    <property type="entry name" value="HMA_1"/>
    <property type="match status" value="1"/>
</dbReference>
<reference evidence="3" key="1">
    <citation type="submission" date="2013-07" db="EMBL/GenBank/DDBJ databases">
        <title>The genome of Eucalyptus grandis.</title>
        <authorList>
            <person name="Schmutz J."/>
            <person name="Hayes R."/>
            <person name="Myburg A."/>
            <person name="Tuskan G."/>
            <person name="Grattapaglia D."/>
            <person name="Rokhsar D.S."/>
        </authorList>
    </citation>
    <scope>NUCLEOTIDE SEQUENCE</scope>
    <source>
        <tissue evidence="3">Leaf extractions</tissue>
    </source>
</reference>
<dbReference type="EMBL" id="KK198759">
    <property type="protein sequence ID" value="KCW63078.1"/>
    <property type="molecule type" value="Genomic_DNA"/>
</dbReference>
<evidence type="ECO:0000256" key="1">
    <source>
        <dbReference type="ARBA" id="ARBA00022723"/>
    </source>
</evidence>
<dbReference type="eggNOG" id="KOG0207">
    <property type="taxonomic scope" value="Eukaryota"/>
</dbReference>
<dbReference type="InterPro" id="IPR036163">
    <property type="entry name" value="HMA_dom_sf"/>
</dbReference>
<protein>
    <recommendedName>
        <fullName evidence="2">HMA domain-containing protein</fullName>
    </recommendedName>
</protein>
<dbReference type="Gene3D" id="3.30.70.100">
    <property type="match status" value="1"/>
</dbReference>
<keyword evidence="1" id="KW-0479">Metal-binding</keyword>
<dbReference type="Gramene" id="KCW63078">
    <property type="protein sequence ID" value="KCW63078"/>
    <property type="gene ID" value="EUGRSUZ_G00674"/>
</dbReference>
<dbReference type="FunFam" id="3.30.70.100:FF:000047">
    <property type="entry name" value="Copper-transporting ATPase PAA1, chloroplastic"/>
    <property type="match status" value="1"/>
</dbReference>
<dbReference type="CDD" id="cd00371">
    <property type="entry name" value="HMA"/>
    <property type="match status" value="1"/>
</dbReference>
<accession>A0A059BAD8</accession>
<dbReference type="STRING" id="71139.A0A059BAD8"/>
<gene>
    <name evidence="3" type="ORF">EUGRSUZ_G00674</name>
</gene>
<proteinExistence type="predicted"/>